<accession>W2LLL4</accession>
<evidence type="ECO:0000313" key="1">
    <source>
        <dbReference type="EMBL" id="ETL97515.1"/>
    </source>
</evidence>
<proteinExistence type="predicted"/>
<gene>
    <name evidence="1" type="ORF">L917_05245</name>
</gene>
<dbReference type="EMBL" id="KI678703">
    <property type="protein sequence ID" value="ETL97515.1"/>
    <property type="molecule type" value="Genomic_DNA"/>
</dbReference>
<dbReference type="Proteomes" id="UP000054423">
    <property type="component" value="Unassembled WGS sequence"/>
</dbReference>
<dbReference type="AlphaFoldDB" id="W2LLL4"/>
<evidence type="ECO:0008006" key="2">
    <source>
        <dbReference type="Google" id="ProtNLM"/>
    </source>
</evidence>
<protein>
    <recommendedName>
        <fullName evidence="2">Transposase Tc1-like domain-containing protein</fullName>
    </recommendedName>
</protein>
<dbReference type="VEuPathDB" id="FungiDB:PPTG_22565"/>
<dbReference type="OrthoDB" id="120609at2759"/>
<feature type="non-terminal residue" evidence="1">
    <location>
        <position position="114"/>
    </location>
</feature>
<sequence>MGREAALTQKEYSWVIGLHDERRLWRAAEGRKTTRAVGSRRAAAAATGDYFAAEHKTKFSVKASVRTVQRLLKNVGHLVYTKMNRTLPLTAAHKSARMAWAEEHITNLVMFVNR</sequence>
<organism evidence="1">
    <name type="scientific">Phytophthora nicotianae</name>
    <name type="common">Potato buckeye rot agent</name>
    <name type="synonym">Phytophthora parasitica</name>
    <dbReference type="NCBI Taxonomy" id="4792"/>
    <lineage>
        <taxon>Eukaryota</taxon>
        <taxon>Sar</taxon>
        <taxon>Stramenopiles</taxon>
        <taxon>Oomycota</taxon>
        <taxon>Peronosporomycetes</taxon>
        <taxon>Peronosporales</taxon>
        <taxon>Peronosporaceae</taxon>
        <taxon>Phytophthora</taxon>
    </lineage>
</organism>
<reference evidence="1" key="1">
    <citation type="submission" date="2013-11" db="EMBL/GenBank/DDBJ databases">
        <title>The Genome Sequence of Phytophthora parasitica CHvinca01.</title>
        <authorList>
            <consortium name="The Broad Institute Genomics Platform"/>
            <person name="Russ C."/>
            <person name="Tyler B."/>
            <person name="Panabieres F."/>
            <person name="Shan W."/>
            <person name="Tripathy S."/>
            <person name="Grunwald N."/>
            <person name="Machado M."/>
            <person name="Johnson C.S."/>
            <person name="Arredondo F."/>
            <person name="Hong C."/>
            <person name="Coffey M."/>
            <person name="Young S.K."/>
            <person name="Zeng Q."/>
            <person name="Gargeya S."/>
            <person name="Fitzgerald M."/>
            <person name="Abouelleil A."/>
            <person name="Alvarado L."/>
            <person name="Chapman S.B."/>
            <person name="Gainer-Dewar J."/>
            <person name="Goldberg J."/>
            <person name="Griggs A."/>
            <person name="Gujja S."/>
            <person name="Hansen M."/>
            <person name="Howarth C."/>
            <person name="Imamovic A."/>
            <person name="Ireland A."/>
            <person name="Larimer J."/>
            <person name="McCowan C."/>
            <person name="Murphy C."/>
            <person name="Pearson M."/>
            <person name="Poon T.W."/>
            <person name="Priest M."/>
            <person name="Roberts A."/>
            <person name="Saif S."/>
            <person name="Shea T."/>
            <person name="Sykes S."/>
            <person name="Wortman J."/>
            <person name="Nusbaum C."/>
            <person name="Birren B."/>
        </authorList>
    </citation>
    <scope>NUCLEOTIDE SEQUENCE [LARGE SCALE GENOMIC DNA]</scope>
    <source>
        <strain evidence="1">CHvinca01</strain>
    </source>
</reference>
<name>W2LLL4_PHYNI</name>